<feature type="region of interest" description="Disordered" evidence="1">
    <location>
        <begin position="1"/>
        <end position="23"/>
    </location>
</feature>
<evidence type="ECO:0000256" key="1">
    <source>
        <dbReference type="SAM" id="MobiDB-lite"/>
    </source>
</evidence>
<dbReference type="AlphaFoldDB" id="A0AAE0GI23"/>
<feature type="compositionally biased region" description="Basic and acidic residues" evidence="1">
    <location>
        <begin position="1"/>
        <end position="12"/>
    </location>
</feature>
<gene>
    <name evidence="2" type="ORF">CYMTET_14155</name>
</gene>
<sequence length="86" mass="9333">LVRDLEAVEREGGAAPESDDARAWRTGLASWQDELERGNALSPEEVEEHVDGNPSSVRDSAVATPVPSYVSTKRCARSAMLHKFAP</sequence>
<dbReference type="EMBL" id="LGRX02005819">
    <property type="protein sequence ID" value="KAK3277866.1"/>
    <property type="molecule type" value="Genomic_DNA"/>
</dbReference>
<accession>A0AAE0GI23</accession>
<comment type="caution">
    <text evidence="2">The sequence shown here is derived from an EMBL/GenBank/DDBJ whole genome shotgun (WGS) entry which is preliminary data.</text>
</comment>
<organism evidence="2 3">
    <name type="scientific">Cymbomonas tetramitiformis</name>
    <dbReference type="NCBI Taxonomy" id="36881"/>
    <lineage>
        <taxon>Eukaryota</taxon>
        <taxon>Viridiplantae</taxon>
        <taxon>Chlorophyta</taxon>
        <taxon>Pyramimonadophyceae</taxon>
        <taxon>Pyramimonadales</taxon>
        <taxon>Pyramimonadaceae</taxon>
        <taxon>Cymbomonas</taxon>
    </lineage>
</organism>
<feature type="non-terminal residue" evidence="2">
    <location>
        <position position="1"/>
    </location>
</feature>
<reference evidence="2 3" key="1">
    <citation type="journal article" date="2015" name="Genome Biol. Evol.">
        <title>Comparative Genomics of a Bacterivorous Green Alga Reveals Evolutionary Causalities and Consequences of Phago-Mixotrophic Mode of Nutrition.</title>
        <authorList>
            <person name="Burns J.A."/>
            <person name="Paasch A."/>
            <person name="Narechania A."/>
            <person name="Kim E."/>
        </authorList>
    </citation>
    <scope>NUCLEOTIDE SEQUENCE [LARGE SCALE GENOMIC DNA]</scope>
    <source>
        <strain evidence="2 3">PLY_AMNH</strain>
    </source>
</reference>
<keyword evidence="3" id="KW-1185">Reference proteome</keyword>
<dbReference type="Proteomes" id="UP001190700">
    <property type="component" value="Unassembled WGS sequence"/>
</dbReference>
<evidence type="ECO:0000313" key="2">
    <source>
        <dbReference type="EMBL" id="KAK3277866.1"/>
    </source>
</evidence>
<feature type="region of interest" description="Disordered" evidence="1">
    <location>
        <begin position="38"/>
        <end position="69"/>
    </location>
</feature>
<proteinExistence type="predicted"/>
<evidence type="ECO:0000313" key="3">
    <source>
        <dbReference type="Proteomes" id="UP001190700"/>
    </source>
</evidence>
<protein>
    <submittedName>
        <fullName evidence="2">Uncharacterized protein</fullName>
    </submittedName>
</protein>
<name>A0AAE0GI23_9CHLO</name>